<sequence length="83" mass="9235">MRPTLSDGVMLMYNVAVLLSAGYMTVQFGIEDRVVLLGIAVVFGLFWTVYFRIAVLPRLLENADLPADEEEGSERDPGADRRS</sequence>
<accession>A0ABD5QE20</accession>
<protein>
    <recommendedName>
        <fullName evidence="2">DUF8074 domain-containing protein</fullName>
    </recommendedName>
</protein>
<dbReference type="Pfam" id="PF26275">
    <property type="entry name" value="DUF8074"/>
    <property type="match status" value="1"/>
</dbReference>
<evidence type="ECO:0000313" key="3">
    <source>
        <dbReference type="EMBL" id="MFC4988001.1"/>
    </source>
</evidence>
<evidence type="ECO:0000256" key="1">
    <source>
        <dbReference type="SAM" id="Phobius"/>
    </source>
</evidence>
<feature type="transmembrane region" description="Helical" evidence="1">
    <location>
        <begin position="36"/>
        <end position="55"/>
    </location>
</feature>
<dbReference type="RefSeq" id="WP_224826950.1">
    <property type="nucleotide sequence ID" value="NZ_JAIVEF010000001.1"/>
</dbReference>
<name>A0ABD5QE20_9EURY</name>
<comment type="caution">
    <text evidence="3">The sequence shown here is derived from an EMBL/GenBank/DDBJ whole genome shotgun (WGS) entry which is preliminary data.</text>
</comment>
<dbReference type="InterPro" id="IPR058387">
    <property type="entry name" value="DUF8074"/>
</dbReference>
<dbReference type="Proteomes" id="UP001595925">
    <property type="component" value="Unassembled WGS sequence"/>
</dbReference>
<feature type="transmembrane region" description="Helical" evidence="1">
    <location>
        <begin position="12"/>
        <end position="30"/>
    </location>
</feature>
<keyword evidence="1" id="KW-1133">Transmembrane helix</keyword>
<evidence type="ECO:0000259" key="2">
    <source>
        <dbReference type="Pfam" id="PF26275"/>
    </source>
</evidence>
<dbReference type="EMBL" id="JBHSJG010000036">
    <property type="protein sequence ID" value="MFC4988001.1"/>
    <property type="molecule type" value="Genomic_DNA"/>
</dbReference>
<keyword evidence="1" id="KW-0472">Membrane</keyword>
<dbReference type="AlphaFoldDB" id="A0ABD5QE20"/>
<organism evidence="3 4">
    <name type="scientific">Saliphagus infecundisoli</name>
    <dbReference type="NCBI Taxonomy" id="1849069"/>
    <lineage>
        <taxon>Archaea</taxon>
        <taxon>Methanobacteriati</taxon>
        <taxon>Methanobacteriota</taxon>
        <taxon>Stenosarchaea group</taxon>
        <taxon>Halobacteria</taxon>
        <taxon>Halobacteriales</taxon>
        <taxon>Natrialbaceae</taxon>
        <taxon>Saliphagus</taxon>
    </lineage>
</organism>
<reference evidence="3 4" key="1">
    <citation type="journal article" date="2019" name="Int. J. Syst. Evol. Microbiol.">
        <title>The Global Catalogue of Microorganisms (GCM) 10K type strain sequencing project: providing services to taxonomists for standard genome sequencing and annotation.</title>
        <authorList>
            <consortium name="The Broad Institute Genomics Platform"/>
            <consortium name="The Broad Institute Genome Sequencing Center for Infectious Disease"/>
            <person name="Wu L."/>
            <person name="Ma J."/>
        </authorList>
    </citation>
    <scope>NUCLEOTIDE SEQUENCE [LARGE SCALE GENOMIC DNA]</scope>
    <source>
        <strain evidence="3 4">CGMCC 1.15824</strain>
    </source>
</reference>
<evidence type="ECO:0000313" key="4">
    <source>
        <dbReference type="Proteomes" id="UP001595925"/>
    </source>
</evidence>
<gene>
    <name evidence="3" type="ORF">ACFPFO_09600</name>
</gene>
<keyword evidence="4" id="KW-1185">Reference proteome</keyword>
<proteinExistence type="predicted"/>
<feature type="domain" description="DUF8074" evidence="2">
    <location>
        <begin position="1"/>
        <end position="78"/>
    </location>
</feature>
<keyword evidence="1" id="KW-0812">Transmembrane</keyword>